<feature type="transmembrane region" description="Helical" evidence="1">
    <location>
        <begin position="294"/>
        <end position="316"/>
    </location>
</feature>
<name>A0A1F5KP14_9BACT</name>
<evidence type="ECO:0000256" key="1">
    <source>
        <dbReference type="SAM" id="Phobius"/>
    </source>
</evidence>
<feature type="transmembrane region" description="Helical" evidence="1">
    <location>
        <begin position="362"/>
        <end position="379"/>
    </location>
</feature>
<keyword evidence="1" id="KW-0472">Membrane</keyword>
<feature type="transmembrane region" description="Helical" evidence="1">
    <location>
        <begin position="221"/>
        <end position="240"/>
    </location>
</feature>
<feature type="transmembrane region" description="Helical" evidence="1">
    <location>
        <begin position="323"/>
        <end position="342"/>
    </location>
</feature>
<dbReference type="STRING" id="1797785.A3B45_00485"/>
<feature type="transmembrane region" description="Helical" evidence="1">
    <location>
        <begin position="193"/>
        <end position="209"/>
    </location>
</feature>
<dbReference type="Proteomes" id="UP000178565">
    <property type="component" value="Unassembled WGS sequence"/>
</dbReference>
<feature type="transmembrane region" description="Helical" evidence="1">
    <location>
        <begin position="97"/>
        <end position="114"/>
    </location>
</feature>
<reference evidence="2 3" key="1">
    <citation type="journal article" date="2016" name="Nat. Commun.">
        <title>Thousands of microbial genomes shed light on interconnected biogeochemical processes in an aquifer system.</title>
        <authorList>
            <person name="Anantharaman K."/>
            <person name="Brown C.T."/>
            <person name="Hug L.A."/>
            <person name="Sharon I."/>
            <person name="Castelle C.J."/>
            <person name="Probst A.J."/>
            <person name="Thomas B.C."/>
            <person name="Singh A."/>
            <person name="Wilkins M.J."/>
            <person name="Karaoz U."/>
            <person name="Brodie E.L."/>
            <person name="Williams K.H."/>
            <person name="Hubbard S.S."/>
            <person name="Banfield J.F."/>
        </authorList>
    </citation>
    <scope>NUCLEOTIDE SEQUENCE [LARGE SCALE GENOMIC DNA]</scope>
</reference>
<keyword evidence="1" id="KW-1133">Transmembrane helix</keyword>
<evidence type="ECO:0000313" key="2">
    <source>
        <dbReference type="EMBL" id="OGE42666.1"/>
    </source>
</evidence>
<gene>
    <name evidence="2" type="ORF">A3B45_00485</name>
</gene>
<feature type="transmembrane region" description="Helical" evidence="1">
    <location>
        <begin position="119"/>
        <end position="135"/>
    </location>
</feature>
<protein>
    <recommendedName>
        <fullName evidence="4">Glycosyltransferase RgtA/B/C/D-like domain-containing protein</fullName>
    </recommendedName>
</protein>
<organism evidence="2 3">
    <name type="scientific">Candidatus Daviesbacteria bacterium RIFCSPLOWO2_01_FULL_39_12</name>
    <dbReference type="NCBI Taxonomy" id="1797785"/>
    <lineage>
        <taxon>Bacteria</taxon>
        <taxon>Candidatus Daviesiibacteriota</taxon>
    </lineage>
</organism>
<feature type="transmembrane region" description="Helical" evidence="1">
    <location>
        <begin position="391"/>
        <end position="412"/>
    </location>
</feature>
<proteinExistence type="predicted"/>
<evidence type="ECO:0000313" key="3">
    <source>
        <dbReference type="Proteomes" id="UP000178565"/>
    </source>
</evidence>
<sequence>MRYKLTSTSSNLLIFIGLLIIIPILQFYLLKPALEIGFKPDDRIIYFGYKVIGPNPLSKIAEVWHERGLHTTYQVYYLGLLEILVGLDHQAFQTINLFFKTLAILAVFPVVLVIFKDRLLVFLTAILYAISHASVGPLEFTLKGSDYLAIFWMCIFLTVYYTIVKNHKINLPWLGLGLILLVLTIVFSPIRLYPLLILLPLVELFLLMTNRKITNLKNSLIRMLVLYSPFIGLTIISPNLTLEYLQGRFGIYKSVIEGNWHLILSPFSGIGYTFITAEWGKIFGLVRLDNLGEYLLFLSGGPTVIFGILTVIMAFLHSKKPRTFFLFVFVLNFILEILVFFIATHSQYLPKEQGLPYDSTGFHAALLGIYISILGLAFFREWLQGKRGDNLLLAFWIAPLYLFIFVFATWSLEPYGINFSPTSYYLVVAAIGASLMVSVFLVATLYKILLFKSKLLRTIFLPPLLLIIISIFSMSSGEIQSRFSYFLENGRSAEGQRLLQDRFKQKIKDIDLKNPILFYFDTSGISSEGSFYGEGFLSGFPYWMYFEGNILKEGCTEVLYFANHNDLVKFIKDEKGKKGFFYRSLCVGNGKSNFKEIFYELENFYAFKLKNRDFINIKEEILQELGLAE</sequence>
<feature type="transmembrane region" description="Helical" evidence="1">
    <location>
        <begin position="455"/>
        <end position="474"/>
    </location>
</feature>
<comment type="caution">
    <text evidence="2">The sequence shown here is derived from an EMBL/GenBank/DDBJ whole genome shotgun (WGS) entry which is preliminary data.</text>
</comment>
<feature type="transmembrane region" description="Helical" evidence="1">
    <location>
        <begin position="171"/>
        <end position="187"/>
    </location>
</feature>
<dbReference type="AlphaFoldDB" id="A0A1F5KP14"/>
<dbReference type="EMBL" id="MFDM01000023">
    <property type="protein sequence ID" value="OGE42666.1"/>
    <property type="molecule type" value="Genomic_DNA"/>
</dbReference>
<feature type="transmembrane region" description="Helical" evidence="1">
    <location>
        <begin position="424"/>
        <end position="443"/>
    </location>
</feature>
<feature type="transmembrane region" description="Helical" evidence="1">
    <location>
        <begin position="147"/>
        <end position="164"/>
    </location>
</feature>
<feature type="transmembrane region" description="Helical" evidence="1">
    <location>
        <begin position="12"/>
        <end position="30"/>
    </location>
</feature>
<keyword evidence="1" id="KW-0812">Transmembrane</keyword>
<accession>A0A1F5KP14</accession>
<evidence type="ECO:0008006" key="4">
    <source>
        <dbReference type="Google" id="ProtNLM"/>
    </source>
</evidence>